<comment type="caution">
    <text evidence="1">The sequence shown here is derived from an EMBL/GenBank/DDBJ whole genome shotgun (WGS) entry which is preliminary data.</text>
</comment>
<dbReference type="InterPro" id="IPR032567">
    <property type="entry name" value="RTL1-rel"/>
</dbReference>
<sequence>MLHAIKVDLILFELDELDVILGMDFLTKYHAILNCSNKEVVLRDPRKFEIKFVGDKMVKLAGITSVLMARKLIKKGHTPYLACVVDTQPLQTDPSKVPIVCEYLDVFPGELNGLPPKREIELMIEVAPRTTPISQTLYRMVLSELKELKIQWKN</sequence>
<keyword evidence="1" id="KW-0378">Hydrolase</keyword>
<organism evidence="1 2">
    <name type="scientific">Cucumis melo var. makuwa</name>
    <name type="common">Oriental melon</name>
    <dbReference type="NCBI Taxonomy" id="1194695"/>
    <lineage>
        <taxon>Eukaryota</taxon>
        <taxon>Viridiplantae</taxon>
        <taxon>Streptophyta</taxon>
        <taxon>Embryophyta</taxon>
        <taxon>Tracheophyta</taxon>
        <taxon>Spermatophyta</taxon>
        <taxon>Magnoliopsida</taxon>
        <taxon>eudicotyledons</taxon>
        <taxon>Gunneridae</taxon>
        <taxon>Pentapetalae</taxon>
        <taxon>rosids</taxon>
        <taxon>fabids</taxon>
        <taxon>Cucurbitales</taxon>
        <taxon>Cucurbitaceae</taxon>
        <taxon>Benincaseae</taxon>
        <taxon>Cucumis</taxon>
    </lineage>
</organism>
<accession>A0A5D3DZK0</accession>
<dbReference type="Proteomes" id="UP000321947">
    <property type="component" value="Unassembled WGS sequence"/>
</dbReference>
<protein>
    <submittedName>
        <fullName evidence="1">Gag protease polyprotein-like protein</fullName>
    </submittedName>
</protein>
<dbReference type="Pfam" id="PF08284">
    <property type="entry name" value="RVP_2"/>
    <property type="match status" value="1"/>
</dbReference>
<dbReference type="GO" id="GO:0008233">
    <property type="term" value="F:peptidase activity"/>
    <property type="evidence" value="ECO:0007669"/>
    <property type="project" value="UniProtKB-KW"/>
</dbReference>
<gene>
    <name evidence="1" type="ORF">E5676_scaffold165G00390</name>
</gene>
<dbReference type="PANTHER" id="PTHR15503:SF45">
    <property type="entry name" value="RNA-DIRECTED DNA POLYMERASE HOMOLOG"/>
    <property type="match status" value="1"/>
</dbReference>
<dbReference type="GO" id="GO:0006508">
    <property type="term" value="P:proteolysis"/>
    <property type="evidence" value="ECO:0007669"/>
    <property type="project" value="UniProtKB-KW"/>
</dbReference>
<name>A0A5D3DZK0_CUCMM</name>
<reference evidence="1 2" key="1">
    <citation type="submission" date="2019-08" db="EMBL/GenBank/DDBJ databases">
        <title>Draft genome sequences of two oriental melons (Cucumis melo L. var makuwa).</title>
        <authorList>
            <person name="Kwon S.-Y."/>
        </authorList>
    </citation>
    <scope>NUCLEOTIDE SEQUENCE [LARGE SCALE GENOMIC DNA]</scope>
    <source>
        <strain evidence="2">cv. Chang Bougi</strain>
        <tissue evidence="1">Leaf</tissue>
    </source>
</reference>
<dbReference type="PANTHER" id="PTHR15503">
    <property type="entry name" value="LDOC1 RELATED"/>
    <property type="match status" value="1"/>
</dbReference>
<dbReference type="InterPro" id="IPR021109">
    <property type="entry name" value="Peptidase_aspartic_dom_sf"/>
</dbReference>
<keyword evidence="1" id="KW-0645">Protease</keyword>
<evidence type="ECO:0000313" key="2">
    <source>
        <dbReference type="Proteomes" id="UP000321947"/>
    </source>
</evidence>
<dbReference type="EMBL" id="SSTD01002069">
    <property type="protein sequence ID" value="TYK28670.1"/>
    <property type="molecule type" value="Genomic_DNA"/>
</dbReference>
<proteinExistence type="predicted"/>
<dbReference type="Gene3D" id="2.40.70.10">
    <property type="entry name" value="Acid Proteases"/>
    <property type="match status" value="1"/>
</dbReference>
<evidence type="ECO:0000313" key="1">
    <source>
        <dbReference type="EMBL" id="TYK28670.1"/>
    </source>
</evidence>
<dbReference type="AlphaFoldDB" id="A0A5D3DZK0"/>